<evidence type="ECO:0000313" key="2">
    <source>
        <dbReference type="Proteomes" id="UP000018050"/>
    </source>
</evidence>
<dbReference type="AlphaFoldDB" id="U6GJY7"/>
<evidence type="ECO:0000313" key="1">
    <source>
        <dbReference type="EMBL" id="CDI80490.1"/>
    </source>
</evidence>
<dbReference type="Proteomes" id="UP000018050">
    <property type="component" value="Unassembled WGS sequence"/>
</dbReference>
<reference evidence="1" key="2">
    <citation type="submission" date="2013-10" db="EMBL/GenBank/DDBJ databases">
        <authorList>
            <person name="Aslett M."/>
        </authorList>
    </citation>
    <scope>NUCLEOTIDE SEQUENCE</scope>
    <source>
        <strain evidence="1">Houghton</strain>
    </source>
</reference>
<sequence length="198" mass="20390">MSIIPFASALRSSAPSGVLQLDSFGRPVHLSGPGLIWNVPTSSPVGLRGASTPFSPSVALPDSMEPNLHYGTLQLKDGTVLDRSPAIPIPSPSEGLPATGAVPPSAAAAAYEEIPPAQLATGSMPNVSQRAVPPQAAPLSPLPLLPMQPLAVAAIPTCLPALDLPEFSLPMLQLRLPWALKIQQTKESAAIAPPVSNE</sequence>
<keyword evidence="2" id="KW-1185">Reference proteome</keyword>
<dbReference type="EMBL" id="HG671221">
    <property type="protein sequence ID" value="CDI80490.1"/>
    <property type="molecule type" value="Genomic_DNA"/>
</dbReference>
<gene>
    <name evidence="1" type="ORF">EAH_00051940</name>
</gene>
<dbReference type="OrthoDB" id="382272at2759"/>
<reference evidence="1" key="1">
    <citation type="submission" date="2013-10" db="EMBL/GenBank/DDBJ databases">
        <title>Genomic analysis of the causative agents of coccidiosis in chickens.</title>
        <authorList>
            <person name="Reid A.J."/>
            <person name="Blake D."/>
            <person name="Billington K."/>
            <person name="Browne H."/>
            <person name="Dunn M."/>
            <person name="Hung S."/>
            <person name="Kawahara F."/>
            <person name="Miranda-Saavedra D."/>
            <person name="Mourier T."/>
            <person name="Nagra H."/>
            <person name="Otto T.D."/>
            <person name="Rawlings N."/>
            <person name="Sanchez A."/>
            <person name="Sanders M."/>
            <person name="Subramaniam C."/>
            <person name="Tay Y."/>
            <person name="Dear P."/>
            <person name="Doerig C."/>
            <person name="Gruber A."/>
            <person name="Parkinson J."/>
            <person name="Shirley M."/>
            <person name="Wan K.L."/>
            <person name="Berriman M."/>
            <person name="Tomley F."/>
            <person name="Pain A."/>
        </authorList>
    </citation>
    <scope>NUCLEOTIDE SEQUENCE</scope>
    <source>
        <strain evidence="1">Houghton</strain>
    </source>
</reference>
<organism evidence="1 2">
    <name type="scientific">Eimeria acervulina</name>
    <name type="common">Coccidian parasite</name>
    <dbReference type="NCBI Taxonomy" id="5801"/>
    <lineage>
        <taxon>Eukaryota</taxon>
        <taxon>Sar</taxon>
        <taxon>Alveolata</taxon>
        <taxon>Apicomplexa</taxon>
        <taxon>Conoidasida</taxon>
        <taxon>Coccidia</taxon>
        <taxon>Eucoccidiorida</taxon>
        <taxon>Eimeriorina</taxon>
        <taxon>Eimeriidae</taxon>
        <taxon>Eimeria</taxon>
    </lineage>
</organism>
<dbReference type="RefSeq" id="XP_013249563.1">
    <property type="nucleotide sequence ID" value="XM_013394109.1"/>
</dbReference>
<protein>
    <submittedName>
        <fullName evidence="1">Uncharacterized protein</fullName>
    </submittedName>
</protein>
<dbReference type="VEuPathDB" id="ToxoDB:EAH_00051940"/>
<accession>U6GJY7</accession>
<dbReference type="GeneID" id="25273264"/>
<proteinExistence type="predicted"/>
<name>U6GJY7_EIMAC</name>
<dbReference type="OMA" id="FISHSEY"/>